<evidence type="ECO:0000256" key="1">
    <source>
        <dbReference type="SAM" id="Phobius"/>
    </source>
</evidence>
<keyword evidence="1" id="KW-0472">Membrane</keyword>
<keyword evidence="3" id="KW-1185">Reference proteome</keyword>
<feature type="transmembrane region" description="Helical" evidence="1">
    <location>
        <begin position="12"/>
        <end position="33"/>
    </location>
</feature>
<protein>
    <submittedName>
        <fullName evidence="2">Uncharacterized protein</fullName>
    </submittedName>
</protein>
<evidence type="ECO:0000313" key="3">
    <source>
        <dbReference type="Proteomes" id="UP000831390"/>
    </source>
</evidence>
<gene>
    <name evidence="2" type="ORF">MTP16_11715</name>
</gene>
<proteinExistence type="predicted"/>
<feature type="transmembrane region" description="Helical" evidence="1">
    <location>
        <begin position="39"/>
        <end position="59"/>
    </location>
</feature>
<organism evidence="2 3">
    <name type="scientific">Hymenobacter monticola</name>
    <dbReference type="NCBI Taxonomy" id="1705399"/>
    <lineage>
        <taxon>Bacteria</taxon>
        <taxon>Pseudomonadati</taxon>
        <taxon>Bacteroidota</taxon>
        <taxon>Cytophagia</taxon>
        <taxon>Cytophagales</taxon>
        <taxon>Hymenobacteraceae</taxon>
        <taxon>Hymenobacter</taxon>
    </lineage>
</organism>
<dbReference type="Proteomes" id="UP000831390">
    <property type="component" value="Chromosome"/>
</dbReference>
<dbReference type="EMBL" id="CP094534">
    <property type="protein sequence ID" value="UOE36284.1"/>
    <property type="molecule type" value="Genomic_DNA"/>
</dbReference>
<name>A0ABY4BBY5_9BACT</name>
<keyword evidence="1" id="KW-1133">Transmembrane helix</keyword>
<sequence length="87" mass="9743">MKIIEWLLSSLVWLLIFIAPAITGAIFGVIIWLHSRDAWSLRAAILIVLTGCGVGVAFAEKARRDKGSIEFMARNIAHPELRKKENK</sequence>
<keyword evidence="1" id="KW-0812">Transmembrane</keyword>
<dbReference type="RefSeq" id="WP_243519942.1">
    <property type="nucleotide sequence ID" value="NZ_CP094534.1"/>
</dbReference>
<evidence type="ECO:0000313" key="2">
    <source>
        <dbReference type="EMBL" id="UOE36284.1"/>
    </source>
</evidence>
<accession>A0ABY4BBY5</accession>
<reference evidence="2 3" key="1">
    <citation type="submission" date="2022-03" db="EMBL/GenBank/DDBJ databases">
        <title>Hymenobactersp. isolated from the air.</title>
        <authorList>
            <person name="Won M."/>
            <person name="Kwon S.-W."/>
        </authorList>
    </citation>
    <scope>NUCLEOTIDE SEQUENCE [LARGE SCALE GENOMIC DNA]</scope>
    <source>
        <strain evidence="2 3">KACC 22596</strain>
    </source>
</reference>